<evidence type="ECO:0000256" key="3">
    <source>
        <dbReference type="ARBA" id="ARBA00022989"/>
    </source>
</evidence>
<dbReference type="Pfam" id="PF05359">
    <property type="entry name" value="DUF748"/>
    <property type="match status" value="1"/>
</dbReference>
<accession>A0ABN5SWL7</accession>
<organism evidence="7 8">
    <name type="scientific">Kaistella daneshvariae</name>
    <dbReference type="NCBI Taxonomy" id="2487074"/>
    <lineage>
        <taxon>Bacteria</taxon>
        <taxon>Pseudomonadati</taxon>
        <taxon>Bacteroidota</taxon>
        <taxon>Flavobacteriia</taxon>
        <taxon>Flavobacteriales</taxon>
        <taxon>Weeksellaceae</taxon>
        <taxon>Chryseobacterium group</taxon>
        <taxon>Kaistella</taxon>
    </lineage>
</organism>
<keyword evidence="8" id="KW-1185">Reference proteome</keyword>
<keyword evidence="2 5" id="KW-0812">Transmembrane</keyword>
<dbReference type="InterPro" id="IPR008023">
    <property type="entry name" value="DUF748"/>
</dbReference>
<dbReference type="Proteomes" id="UP000274483">
    <property type="component" value="Chromosome"/>
</dbReference>
<name>A0ABN5SWL7_9FLAO</name>
<feature type="domain" description="Translocation and assembly module TamB C-terminal" evidence="6">
    <location>
        <begin position="1187"/>
        <end position="1631"/>
    </location>
</feature>
<reference evidence="7 8" key="1">
    <citation type="submission" date="2018-11" db="EMBL/GenBank/DDBJ databases">
        <title>Proposal to divide the Flavobacteriaceae and reorganize its genera based on Amino Acid Identity values calculated from whole genome sequences.</title>
        <authorList>
            <person name="Nicholson A.C."/>
            <person name="Gulvik C.A."/>
            <person name="Whitney A.M."/>
            <person name="Humrighouse B.W."/>
            <person name="Bell M."/>
            <person name="Holmes B."/>
            <person name="Steigerwalt A.G."/>
            <person name="Villarma A."/>
            <person name="Sheth M."/>
            <person name="Batra D."/>
            <person name="Pryor J."/>
            <person name="Bernardet J.-F."/>
            <person name="Hugo C."/>
            <person name="Kampfer P."/>
            <person name="Newman J.D."/>
            <person name="McQuiston J.R."/>
        </authorList>
    </citation>
    <scope>NUCLEOTIDE SEQUENCE [LARGE SCALE GENOMIC DNA]</scope>
    <source>
        <strain evidence="7 8">H3001</strain>
    </source>
</reference>
<dbReference type="EMBL" id="CP034158">
    <property type="protein sequence ID" value="AZI66734.1"/>
    <property type="molecule type" value="Genomic_DNA"/>
</dbReference>
<keyword evidence="4 5" id="KW-0472">Membrane</keyword>
<proteinExistence type="predicted"/>
<dbReference type="Pfam" id="PF04357">
    <property type="entry name" value="TamB"/>
    <property type="match status" value="1"/>
</dbReference>
<evidence type="ECO:0000256" key="4">
    <source>
        <dbReference type="ARBA" id="ARBA00023136"/>
    </source>
</evidence>
<evidence type="ECO:0000256" key="2">
    <source>
        <dbReference type="ARBA" id="ARBA00022692"/>
    </source>
</evidence>
<evidence type="ECO:0000259" key="6">
    <source>
        <dbReference type="Pfam" id="PF04357"/>
    </source>
</evidence>
<evidence type="ECO:0000256" key="1">
    <source>
        <dbReference type="ARBA" id="ARBA00004167"/>
    </source>
</evidence>
<evidence type="ECO:0000256" key="5">
    <source>
        <dbReference type="SAM" id="Phobius"/>
    </source>
</evidence>
<dbReference type="InterPro" id="IPR007452">
    <property type="entry name" value="TamB_C"/>
</dbReference>
<dbReference type="PANTHER" id="PTHR36985">
    <property type="entry name" value="TRANSLOCATION AND ASSEMBLY MODULE SUBUNIT TAMB"/>
    <property type="match status" value="1"/>
</dbReference>
<keyword evidence="3 5" id="KW-1133">Transmembrane helix</keyword>
<evidence type="ECO:0000313" key="7">
    <source>
        <dbReference type="EMBL" id="AZI66734.1"/>
    </source>
</evidence>
<comment type="subcellular location">
    <subcellularLocation>
        <location evidence="1">Membrane</location>
        <topology evidence="1">Single-pass membrane protein</topology>
    </subcellularLocation>
</comment>
<dbReference type="PANTHER" id="PTHR36985:SF1">
    <property type="entry name" value="TRANSLOCATION AND ASSEMBLY MODULE SUBUNIT TAMB"/>
    <property type="match status" value="1"/>
</dbReference>
<sequence length="1663" mass="185376">MFTQVNVYQKILKYTAIAVAILIVLAIALVLSLQLPAVQNFAKKKLVNYLEEKIHTEVSLERVYVDFPNSLVMENLFLQGQKVDTLLFARKMDVGLNIPKLLKNTADLTSIDLQGVKANVVRNENGTFNFDYILDAFATKDSEESPSKPFIISLDKIKLKDIRVSFIDQQYRNDIALYFKSFETRVKTFDLQQNSYAANEITMDGLRLKLKQDLLEEVADKVTEKVDSLNQQKPMRLALNKLNFTNFNIDYGDENTQTFAKIIFKELSTKINKLDIEHSNFGIENLYLKGADINAKLYLPTTNANAKNSEKTPQSPQKNENLTLALKKFILDDVKVVYDNTALKPTRKGLDFNHLNFSKINTEVRNFAMENGKFSGSVQSAEIQEKSGLNIQKFKTDFVYNDEQAYLKDLYLQTPKTLLRDEIVLNYNSAEQLSANPGEVRILADIKDSKIGFSDILLFSADLRTTIPFNKYPNAIINLNTRLKGTINDLAIQNLELSGIDQLQVKTSGTVKNALDPAKLYYDLNIRQLSSSSKTIYNLVPKNTIPTTVTLPSFLKISGTAKGTTQVINANLKLNSTLGNAAVRASVDMKRKNQERYDVLANLQNLQLGTIIQNKDLGSITGKIAVKGQSFDYKKAVAKVSGNITSVYYDGYTYKNMALKGQITKGNYVINLDSNDPNADLKLFASGNFVEKNPSIKINGSIQKLDLNKLGFYDDPLILAGDIEGDFSSLNPDAPNGFLHLKNFAISDTKNVFPLEEVFLTAVSTLDSNRISLISQVADLELVGKYKLTQIFGSLQQTVNQYYQFQKPGGRNLNIAPNQYFAFNAKIKDDNLLRNFVPDLTAFEPITMTGNYDADSRKLEVNAQIPELTYGENIINNGRLHIDNENNALVYEVSLAEFKNNSIALMKVNLAGHIQDNLISYKATTKDEKDVTKFLIAGNVEKAGDLTKISLNPDGLKLNYTDWQISPDNYIQLSSRGIFANNFALSNGSSEIRLQSETNSPNSPLNVCIKDFQIETLTELVKKDSLLVKGTINGTAQLRNLQNNMTFTTDLGVNDLYVYGSPAGNLNIHANNQTAEMIRADVSLSGYENNVQLTGTYNTTNSALDMNLDINRLQMRTVQGFSMNAIENTEGFLSGNLRIGGKTSAPNVLGTVKFNDVGLGITQLGSDFRNINDEIKFTNRGIDFNDFKIKDDTGNAIAIDGSVLTQTYKEFAFNLEVNAKNFKVVDSEKDNDKLMYGVLAVDAELKIRGDLNLPKIDGNLGVTDQTDFTFVLPQESPSLQDREGIVEFIDQDQIALQETVKADSLTNQSDIKGMDVNVNISVIKEAKISLIIDKANGDFVKLQGEAELTGGIDPSGKTTLVGVYQVDQGAYEMSVSLLKRKFEIQKGSTITWTGEPMTANIDITAVYKTNAAPLDLLQQQLTGVSGSELNQYKQRIPFNTLLIMKGELMKPVITFDITTDGENSSVSAVVLDNTKAKLDQLRREESEMNKQVFALLLLNRFIGENPFQSDTGLSASTLAKQSVSRILSEQLNNIAKDLIGGVELNFDLEATEDYSTGSRNERTDLNLGLTKRLFDDRLKVTIGNNFALEGEARKNEQMTNIAGDITIDYSLSKDGRYMLRAYRKNDYQVALQGQIIETGIGFIITLDYDKFREIFEKRKKTTN</sequence>
<protein>
    <submittedName>
        <fullName evidence="7">Translocation/assembly module TamB</fullName>
    </submittedName>
</protein>
<evidence type="ECO:0000313" key="8">
    <source>
        <dbReference type="Proteomes" id="UP000274483"/>
    </source>
</evidence>
<gene>
    <name evidence="7" type="ORF">EIB71_03135</name>
</gene>
<feature type="transmembrane region" description="Helical" evidence="5">
    <location>
        <begin position="12"/>
        <end position="35"/>
    </location>
</feature>